<dbReference type="GO" id="GO:0006206">
    <property type="term" value="P:pyrimidine nucleobase metabolic process"/>
    <property type="evidence" value="ECO:0007669"/>
    <property type="project" value="InterPro"/>
</dbReference>
<accession>W1YLU1</accession>
<dbReference type="PANTHER" id="PTHR10515:SF0">
    <property type="entry name" value="THYMIDINE PHOSPHORYLASE"/>
    <property type="match status" value="1"/>
</dbReference>
<organism evidence="3">
    <name type="scientific">human gut metagenome</name>
    <dbReference type="NCBI Taxonomy" id="408170"/>
    <lineage>
        <taxon>unclassified sequences</taxon>
        <taxon>metagenomes</taxon>
        <taxon>organismal metagenomes</taxon>
    </lineage>
</organism>
<proteinExistence type="predicted"/>
<dbReference type="PANTHER" id="PTHR10515">
    <property type="entry name" value="THYMIDINE PHOSPHORYLASE"/>
    <property type="match status" value="1"/>
</dbReference>
<feature type="non-terminal residue" evidence="3">
    <location>
        <position position="97"/>
    </location>
</feature>
<dbReference type="GO" id="GO:0004645">
    <property type="term" value="F:1,4-alpha-oligoglucan phosphorylase activity"/>
    <property type="evidence" value="ECO:0007669"/>
    <property type="project" value="InterPro"/>
</dbReference>
<dbReference type="AlphaFoldDB" id="W1YLU1"/>
<reference evidence="3" key="1">
    <citation type="submission" date="2013-12" db="EMBL/GenBank/DDBJ databases">
        <title>A Varibaculum cambriense genome reconstructed from a premature infant gut community with otherwise low bacterial novelty that shifts toward anaerobic metabolism during the third week of life.</title>
        <authorList>
            <person name="Brown C.T."/>
            <person name="Sharon I."/>
            <person name="Thomas B.C."/>
            <person name="Castelle C.J."/>
            <person name="Morowitz M.J."/>
            <person name="Banfield J.F."/>
        </authorList>
    </citation>
    <scope>NUCLEOTIDE SEQUENCE</scope>
</reference>
<gene>
    <name evidence="3" type="ORF">Q604_UNBC02457G0001</name>
</gene>
<dbReference type="InterPro" id="IPR035902">
    <property type="entry name" value="Nuc_phospho_transferase"/>
</dbReference>
<dbReference type="EMBL" id="AZMM01002457">
    <property type="protein sequence ID" value="ETJ43538.1"/>
    <property type="molecule type" value="Genomic_DNA"/>
</dbReference>
<dbReference type="InterPro" id="IPR000053">
    <property type="entry name" value="Thymidine/pyrmidine_PPase"/>
</dbReference>
<evidence type="ECO:0000256" key="1">
    <source>
        <dbReference type="ARBA" id="ARBA00022676"/>
    </source>
</evidence>
<dbReference type="GO" id="GO:0005829">
    <property type="term" value="C:cytosol"/>
    <property type="evidence" value="ECO:0007669"/>
    <property type="project" value="TreeGrafter"/>
</dbReference>
<protein>
    <submittedName>
        <fullName evidence="3">Thymidine phosphorylase</fullName>
    </submittedName>
</protein>
<dbReference type="Gene3D" id="3.40.1030.10">
    <property type="entry name" value="Nucleoside phosphorylase/phosphoribosyltransferase catalytic domain"/>
    <property type="match status" value="1"/>
</dbReference>
<sequence length="97" mass="10063">TRALLTDMSTPLGLTAGNALEVRESLEVLSGGGPADVVDLTVALAGEMLDAAGRPVGHDELRGALADGRAMDVWREMIRRQDGDPEAPLPVAAETEG</sequence>
<keyword evidence="1" id="KW-0328">Glycosyltransferase</keyword>
<feature type="non-terminal residue" evidence="3">
    <location>
        <position position="1"/>
    </location>
</feature>
<evidence type="ECO:0000313" key="3">
    <source>
        <dbReference type="EMBL" id="ETJ43538.1"/>
    </source>
</evidence>
<dbReference type="SUPFAM" id="SSF52418">
    <property type="entry name" value="Nucleoside phosphorylase/phosphoribosyltransferase catalytic domain"/>
    <property type="match status" value="1"/>
</dbReference>
<comment type="caution">
    <text evidence="3">The sequence shown here is derived from an EMBL/GenBank/DDBJ whole genome shotgun (WGS) entry which is preliminary data.</text>
</comment>
<evidence type="ECO:0000256" key="2">
    <source>
        <dbReference type="ARBA" id="ARBA00022679"/>
    </source>
</evidence>
<dbReference type="GO" id="GO:0009032">
    <property type="term" value="F:thymidine phosphorylase activity"/>
    <property type="evidence" value="ECO:0007669"/>
    <property type="project" value="TreeGrafter"/>
</dbReference>
<name>W1YLU1_9ZZZZ</name>
<keyword evidence="2" id="KW-0808">Transferase</keyword>